<name>A0ABT2JP44_9ACTN</name>
<accession>A0ABT2JP44</accession>
<evidence type="ECO:0000313" key="1">
    <source>
        <dbReference type="EMBL" id="MCT2589652.1"/>
    </source>
</evidence>
<protein>
    <submittedName>
        <fullName evidence="1">Uncharacterized protein</fullName>
    </submittedName>
</protein>
<gene>
    <name evidence="1" type="ORF">LHJ74_06900</name>
</gene>
<dbReference type="Proteomes" id="UP001156389">
    <property type="component" value="Unassembled WGS sequence"/>
</dbReference>
<reference evidence="1 2" key="1">
    <citation type="submission" date="2021-10" db="EMBL/GenBank/DDBJ databases">
        <title>Streptomyces gossypii sp. nov., isolated from soil collected from cotton field.</title>
        <authorList>
            <person name="Ge X."/>
            <person name="Chen X."/>
            <person name="Liu W."/>
        </authorList>
    </citation>
    <scope>NUCLEOTIDE SEQUENCE [LARGE SCALE GENOMIC DNA]</scope>
    <source>
        <strain evidence="1 2">N2-109</strain>
    </source>
</reference>
<dbReference type="RefSeq" id="WP_260216659.1">
    <property type="nucleotide sequence ID" value="NZ_JAJAGO010000003.1"/>
</dbReference>
<sequence length="68" mass="7200">MTPSAQDHFAAWHSQGALDQMTGRLDALVTMLRRVPSGLAGIPGPEAASRMRSGLLGQDVYSDCSLVT</sequence>
<organism evidence="1 2">
    <name type="scientific">Streptomyces gossypii</name>
    <dbReference type="NCBI Taxonomy" id="2883101"/>
    <lineage>
        <taxon>Bacteria</taxon>
        <taxon>Bacillati</taxon>
        <taxon>Actinomycetota</taxon>
        <taxon>Actinomycetes</taxon>
        <taxon>Kitasatosporales</taxon>
        <taxon>Streptomycetaceae</taxon>
        <taxon>Streptomyces</taxon>
    </lineage>
</organism>
<keyword evidence="2" id="KW-1185">Reference proteome</keyword>
<comment type="caution">
    <text evidence="1">The sequence shown here is derived from an EMBL/GenBank/DDBJ whole genome shotgun (WGS) entry which is preliminary data.</text>
</comment>
<evidence type="ECO:0000313" key="2">
    <source>
        <dbReference type="Proteomes" id="UP001156389"/>
    </source>
</evidence>
<dbReference type="EMBL" id="JAJAGO010000003">
    <property type="protein sequence ID" value="MCT2589652.1"/>
    <property type="molecule type" value="Genomic_DNA"/>
</dbReference>
<proteinExistence type="predicted"/>